<keyword evidence="3" id="KW-1185">Reference proteome</keyword>
<dbReference type="Proteomes" id="UP000284375">
    <property type="component" value="Unassembled WGS sequence"/>
</dbReference>
<feature type="compositionally biased region" description="Polar residues" evidence="1">
    <location>
        <begin position="244"/>
        <end position="257"/>
    </location>
</feature>
<dbReference type="InterPro" id="IPR022190">
    <property type="entry name" value="DUF3716"/>
</dbReference>
<feature type="compositionally biased region" description="Acidic residues" evidence="1">
    <location>
        <begin position="444"/>
        <end position="459"/>
    </location>
</feature>
<feature type="region of interest" description="Disordered" evidence="1">
    <location>
        <begin position="90"/>
        <end position="274"/>
    </location>
</feature>
<feature type="region of interest" description="Disordered" evidence="1">
    <location>
        <begin position="1142"/>
        <end position="1187"/>
    </location>
</feature>
<feature type="region of interest" description="Disordered" evidence="1">
    <location>
        <begin position="1"/>
        <end position="29"/>
    </location>
</feature>
<evidence type="ECO:0000313" key="3">
    <source>
        <dbReference type="Proteomes" id="UP000284375"/>
    </source>
</evidence>
<evidence type="ECO:0000256" key="1">
    <source>
        <dbReference type="SAM" id="MobiDB-lite"/>
    </source>
</evidence>
<comment type="caution">
    <text evidence="2">The sequence shown here is derived from an EMBL/GenBank/DDBJ whole genome shotgun (WGS) entry which is preliminary data.</text>
</comment>
<protein>
    <submittedName>
        <fullName evidence="2">Uncharacterized protein</fullName>
    </submittedName>
</protein>
<feature type="compositionally biased region" description="Low complexity" evidence="1">
    <location>
        <begin position="102"/>
        <end position="124"/>
    </location>
</feature>
<feature type="region of interest" description="Disordered" evidence="1">
    <location>
        <begin position="579"/>
        <end position="655"/>
    </location>
</feature>
<feature type="compositionally biased region" description="Polar residues" evidence="1">
    <location>
        <begin position="614"/>
        <end position="628"/>
    </location>
</feature>
<gene>
    <name evidence="2" type="ORF">VSDG_07603</name>
</gene>
<evidence type="ECO:0000313" key="2">
    <source>
        <dbReference type="EMBL" id="ROV91958.1"/>
    </source>
</evidence>
<accession>A0A423VLX5</accession>
<feature type="region of interest" description="Disordered" evidence="1">
    <location>
        <begin position="313"/>
        <end position="483"/>
    </location>
</feature>
<sequence>MAFWSLNGHLRPPLTQERQEERPPVPQGQLTAAAGQHQDGLVGNGQNFWGDYKNGINYAFTGSFDEQSPVNSPFNNAYYANGNGGAFPISASPHASVPPAPTTSFATNNTTQTTSTTTSNTSQPIISRFPDGPPSVAPSPGPLSAASPFNVPSPSPSPFVHSNVGSADLQRTQTPSSVLRPPSTSYNPPAAINDPPRPVTGERKPLPSQRQQFQRSTGAPSNGATAGGTPTAQAKARPIAHASLVNSESSSTPQRPNACSEDEENRPELSPLNSCVVFADSGDSFFTTEEQTGLPDREIRSWVSEYCLENLTSHSEETLNGSKARPIEIPSGSNPVLDQARGGSEVDSGSGLSSKKPDGSSVQNGKGPDIEADQHSDDEIKYETAEKAMGLHDGSDLDEGAVADNSSSDDTESASDDDETAELQKPSPNGDAYSSFRQLFLPPEESDGEEDEATEDDDATSASSSTESALGAEPTAALPSANIQHQVDYPTSILEMATPSRAYVSWSDETISFQKSHGALFPDGYKKCTEIPNHPWICPTHLGLFNHFKFTHKKAMFNDNMDGTLSLVGSYTQKNESGMSPAVVVSKRPVDPKEPPMLEPSIPVKQQRREQRESMSLTAALSATNSTEGGIVKTDLTPVSPELPQNPSPLGNADPGSSEKMWEYIRPFLTVHDSIPVINWVRHVIHLPRVRDIKWNEERNKEFPYRDSHPRDITALIVYATGIEAPSPCAFCADGKGPFVGCIMISPRASEEAKAAVLACANCYYHCGQSQCTHNIEALSRRERVSQLRSYNLKHLSDKAAGRVTASTTTQQRDGMAKPSTPTLSALASSRSMMKLFEPSEINNIEMASESRTYKVIHGKDGEMIQMHGALIPEHYDLDRSVPGYPWICPVRSCRLVHKRIAGLGSHFIAKHRGCVFNDNLDGTLSQVGIYNKPVLGFTCPALVISKKPLDKTESPMEKARVLNDKSAKPVNNANPPKSVPLVATQAKANYNAKRLWNYILPYLPQTLTTLDDPLVHSIFEHPRVRSIKWRKHWLKRTLDDDWRQIAGLLIHLVGVEYEGPVVCCTFCRRGEGPFEGCQVLPPEASYECSKLIKSCANCFFIHRRDHCSTKSSWEKRCVSQANATPSSASPVNDWIAAATASASNATSNKQNNKRPYAEESDDGGEEPRLSRRRSERMRTRVSEVEARLEPASSRKLVTFPLFSKENQTTATGASRKGKAVAGLSISGLMSSGETHPDGLLEMEEWEIAPGRIHETGVSQLNNIAFSKSYLEAQQMVRVSPELSFRVETVKSGRTLDFEADQARTRYCSLASGKLRVILEGQPEFTIGTHGLFKISPGVKGRVQNRLYIDSVLHVNAVEGES</sequence>
<feature type="compositionally biased region" description="Polar residues" evidence="1">
    <location>
        <begin position="169"/>
        <end position="187"/>
    </location>
</feature>
<feature type="compositionally biased region" description="Pro residues" evidence="1">
    <location>
        <begin position="131"/>
        <end position="141"/>
    </location>
</feature>
<dbReference type="OrthoDB" id="3545073at2759"/>
<feature type="compositionally biased region" description="Basic and acidic residues" evidence="1">
    <location>
        <begin position="368"/>
        <end position="395"/>
    </location>
</feature>
<feature type="compositionally biased region" description="Acidic residues" evidence="1">
    <location>
        <begin position="396"/>
        <end position="421"/>
    </location>
</feature>
<dbReference type="Pfam" id="PF12511">
    <property type="entry name" value="DUF3716"/>
    <property type="match status" value="2"/>
</dbReference>
<organism evidence="2 3">
    <name type="scientific">Cytospora chrysosperma</name>
    <name type="common">Cytospora canker fungus</name>
    <name type="synonym">Sphaeria chrysosperma</name>
    <dbReference type="NCBI Taxonomy" id="252740"/>
    <lineage>
        <taxon>Eukaryota</taxon>
        <taxon>Fungi</taxon>
        <taxon>Dikarya</taxon>
        <taxon>Ascomycota</taxon>
        <taxon>Pezizomycotina</taxon>
        <taxon>Sordariomycetes</taxon>
        <taxon>Sordariomycetidae</taxon>
        <taxon>Diaporthales</taxon>
        <taxon>Cytosporaceae</taxon>
        <taxon>Cytospora</taxon>
    </lineage>
</organism>
<dbReference type="EMBL" id="LJZO01000040">
    <property type="protein sequence ID" value="ROV91958.1"/>
    <property type="molecule type" value="Genomic_DNA"/>
</dbReference>
<proteinExistence type="predicted"/>
<feature type="compositionally biased region" description="Low complexity" evidence="1">
    <location>
        <begin position="460"/>
        <end position="473"/>
    </location>
</feature>
<dbReference type="STRING" id="252740.A0A423VLX5"/>
<name>A0A423VLX5_CYTCH</name>
<feature type="compositionally biased region" description="Low complexity" evidence="1">
    <location>
        <begin position="216"/>
        <end position="232"/>
    </location>
</feature>
<feature type="compositionally biased region" description="Basic and acidic residues" evidence="1">
    <location>
        <begin position="1177"/>
        <end position="1187"/>
    </location>
</feature>
<feature type="region of interest" description="Disordered" evidence="1">
    <location>
        <begin position="802"/>
        <end position="822"/>
    </location>
</feature>
<reference evidence="2 3" key="1">
    <citation type="submission" date="2015-09" db="EMBL/GenBank/DDBJ databases">
        <title>Host preference determinants of Valsa canker pathogens revealed by comparative genomics.</title>
        <authorList>
            <person name="Yin Z."/>
            <person name="Huang L."/>
        </authorList>
    </citation>
    <scope>NUCLEOTIDE SEQUENCE [LARGE SCALE GENOMIC DNA]</scope>
    <source>
        <strain evidence="2 3">YSFL</strain>
    </source>
</reference>